<dbReference type="InterPro" id="IPR051610">
    <property type="entry name" value="GPI/OXD"/>
</dbReference>
<reference evidence="3 4" key="2">
    <citation type="submission" date="2008-04" db="EMBL/GenBank/DDBJ databases">
        <authorList>
            <person name="Fulton L."/>
            <person name="Clifton S."/>
            <person name="Fulton B."/>
            <person name="Xu J."/>
            <person name="Minx P."/>
            <person name="Pepin K.H."/>
            <person name="Johnson M."/>
            <person name="Thiruvilangam P."/>
            <person name="Bhonagiri V."/>
            <person name="Nash W.E."/>
            <person name="Mardis E.R."/>
            <person name="Wilson R.K."/>
        </authorList>
    </citation>
    <scope>NUCLEOTIDE SEQUENCE [LARGE SCALE GENOMIC DNA]</scope>
    <source>
        <strain evidence="3 4">DSM 17393</strain>
    </source>
</reference>
<dbReference type="InterPro" id="IPR014710">
    <property type="entry name" value="RmlC-like_jellyroll"/>
</dbReference>
<evidence type="ECO:0000256" key="1">
    <source>
        <dbReference type="ARBA" id="ARBA00022723"/>
    </source>
</evidence>
<name>B3CH26_9BACE</name>
<dbReference type="EMBL" id="ABJL02000008">
    <property type="protein sequence ID" value="EDV05440.1"/>
    <property type="molecule type" value="Genomic_DNA"/>
</dbReference>
<evidence type="ECO:0000313" key="4">
    <source>
        <dbReference type="Proteomes" id="UP000004596"/>
    </source>
</evidence>
<dbReference type="AlphaFoldDB" id="B3CH26"/>
<sequence>MQLSYKQFKNKKTMKELAVKNYRTAEGQKISQDGNEFTVKPIVAQADVNQCRVNFVEVEPGSFAYGYHYHETDEEVFYIISGTGIVRTINGDVTVKAGDAITFPAGPEGAHVIRNGSDTEKLVYIDFDTNNLPEIVHFPDTNQVMAYGKFSNGIYDKK</sequence>
<dbReference type="InterPro" id="IPR011051">
    <property type="entry name" value="RmlC_Cupin_sf"/>
</dbReference>
<dbReference type="InterPro" id="IPR013096">
    <property type="entry name" value="Cupin_2"/>
</dbReference>
<comment type="caution">
    <text evidence="3">The sequence shown here is derived from an EMBL/GenBank/DDBJ whole genome shotgun (WGS) entry which is preliminary data.</text>
</comment>
<proteinExistence type="predicted"/>
<evidence type="ECO:0000313" key="3">
    <source>
        <dbReference type="EMBL" id="EDV05440.1"/>
    </source>
</evidence>
<evidence type="ECO:0000259" key="2">
    <source>
        <dbReference type="Pfam" id="PF07883"/>
    </source>
</evidence>
<protein>
    <submittedName>
        <fullName evidence="3">Cupin domain protein</fullName>
    </submittedName>
</protein>
<organism evidence="3 4">
    <name type="scientific">Bacteroides intestinalis DSM 17393</name>
    <dbReference type="NCBI Taxonomy" id="471870"/>
    <lineage>
        <taxon>Bacteria</taxon>
        <taxon>Pseudomonadati</taxon>
        <taxon>Bacteroidota</taxon>
        <taxon>Bacteroidia</taxon>
        <taxon>Bacteroidales</taxon>
        <taxon>Bacteroidaceae</taxon>
        <taxon>Bacteroides</taxon>
    </lineage>
</organism>
<dbReference type="STRING" id="471870.BACINT_04587"/>
<accession>B3CH26</accession>
<gene>
    <name evidence="3" type="ORF">BACINT_04587</name>
</gene>
<dbReference type="PANTHER" id="PTHR35848:SF6">
    <property type="entry name" value="CUPIN TYPE-2 DOMAIN-CONTAINING PROTEIN"/>
    <property type="match status" value="1"/>
</dbReference>
<keyword evidence="1" id="KW-0479">Metal-binding</keyword>
<dbReference type="Pfam" id="PF07883">
    <property type="entry name" value="Cupin_2"/>
    <property type="match status" value="1"/>
</dbReference>
<dbReference type="SUPFAM" id="SSF51182">
    <property type="entry name" value="RmlC-like cupins"/>
    <property type="match status" value="1"/>
</dbReference>
<reference evidence="3 4" key="1">
    <citation type="submission" date="2008-04" db="EMBL/GenBank/DDBJ databases">
        <title>Draft genome sequence of Bacteroides intestinalis (DSM 17393).</title>
        <authorList>
            <person name="Sudarsanam P."/>
            <person name="Ley R."/>
            <person name="Guruge J."/>
            <person name="Turnbaugh P.J."/>
            <person name="Mahowald M."/>
            <person name="Liep D."/>
            <person name="Gordon J."/>
        </authorList>
    </citation>
    <scope>NUCLEOTIDE SEQUENCE [LARGE SCALE GENOMIC DNA]</scope>
    <source>
        <strain evidence="3 4">DSM 17393</strain>
    </source>
</reference>
<feature type="domain" description="Cupin type-2" evidence="2">
    <location>
        <begin position="55"/>
        <end position="125"/>
    </location>
</feature>
<dbReference type="Gene3D" id="2.60.120.10">
    <property type="entry name" value="Jelly Rolls"/>
    <property type="match status" value="1"/>
</dbReference>
<dbReference type="PANTHER" id="PTHR35848">
    <property type="entry name" value="OXALATE-BINDING PROTEIN"/>
    <property type="match status" value="1"/>
</dbReference>
<dbReference type="eggNOG" id="COG3837">
    <property type="taxonomic scope" value="Bacteria"/>
</dbReference>
<dbReference type="Proteomes" id="UP000004596">
    <property type="component" value="Unassembled WGS sequence"/>
</dbReference>
<dbReference type="GO" id="GO:0046872">
    <property type="term" value="F:metal ion binding"/>
    <property type="evidence" value="ECO:0007669"/>
    <property type="project" value="UniProtKB-KW"/>
</dbReference>